<evidence type="ECO:0000313" key="3">
    <source>
        <dbReference type="Proteomes" id="UP000789570"/>
    </source>
</evidence>
<feature type="transmembrane region" description="Helical" evidence="1">
    <location>
        <begin position="163"/>
        <end position="185"/>
    </location>
</feature>
<evidence type="ECO:0000256" key="1">
    <source>
        <dbReference type="SAM" id="Phobius"/>
    </source>
</evidence>
<reference evidence="2" key="1">
    <citation type="submission" date="2021-06" db="EMBL/GenBank/DDBJ databases">
        <authorList>
            <person name="Kallberg Y."/>
            <person name="Tangrot J."/>
            <person name="Rosling A."/>
        </authorList>
    </citation>
    <scope>NUCLEOTIDE SEQUENCE</scope>
    <source>
        <strain evidence="2">UK204</strain>
    </source>
</reference>
<dbReference type="AlphaFoldDB" id="A0A9N9DV80"/>
<sequence>MSCSYILIKRRREELSWARDVDRHGISIVGNYKGMRFIVKCIDTSEKVSIDIVEELNEVMPDDPNLLRIIVTSGGGFTKESLEFEKKNIFCLLTDNNHLVSDLMDRYMMIEDERIERMIEIESMIENERMFETERMFENERMIENERFLILILMGGKLTNIRIIFVMLFSPFAIYYLLSLLSPFLRSMFV</sequence>
<keyword evidence="1" id="KW-0812">Transmembrane</keyword>
<keyword evidence="1" id="KW-0472">Membrane</keyword>
<evidence type="ECO:0000313" key="2">
    <source>
        <dbReference type="EMBL" id="CAG8653820.1"/>
    </source>
</evidence>
<dbReference type="EMBL" id="CAJVPQ010004551">
    <property type="protein sequence ID" value="CAG8653820.1"/>
    <property type="molecule type" value="Genomic_DNA"/>
</dbReference>
<accession>A0A9N9DV80</accession>
<name>A0A9N9DV80_9GLOM</name>
<keyword evidence="1" id="KW-1133">Transmembrane helix</keyword>
<comment type="caution">
    <text evidence="2">The sequence shown here is derived from an EMBL/GenBank/DDBJ whole genome shotgun (WGS) entry which is preliminary data.</text>
</comment>
<gene>
    <name evidence="2" type="ORF">FCALED_LOCUS11205</name>
</gene>
<dbReference type="OrthoDB" id="2319154at2759"/>
<keyword evidence="3" id="KW-1185">Reference proteome</keyword>
<organism evidence="2 3">
    <name type="scientific">Funneliformis caledonium</name>
    <dbReference type="NCBI Taxonomy" id="1117310"/>
    <lineage>
        <taxon>Eukaryota</taxon>
        <taxon>Fungi</taxon>
        <taxon>Fungi incertae sedis</taxon>
        <taxon>Mucoromycota</taxon>
        <taxon>Glomeromycotina</taxon>
        <taxon>Glomeromycetes</taxon>
        <taxon>Glomerales</taxon>
        <taxon>Glomeraceae</taxon>
        <taxon>Funneliformis</taxon>
    </lineage>
</organism>
<protein>
    <submittedName>
        <fullName evidence="2">10860_t:CDS:1</fullName>
    </submittedName>
</protein>
<proteinExistence type="predicted"/>
<dbReference type="Proteomes" id="UP000789570">
    <property type="component" value="Unassembled WGS sequence"/>
</dbReference>